<accession>D8TIP3</accession>
<dbReference type="PANTHER" id="PTHR21715">
    <property type="entry name" value="RH04127P"/>
    <property type="match status" value="1"/>
</dbReference>
<dbReference type="InterPro" id="IPR053233">
    <property type="entry name" value="ABRA-related"/>
</dbReference>
<dbReference type="PROSITE" id="PS50020">
    <property type="entry name" value="WW_DOMAIN_2"/>
    <property type="match status" value="1"/>
</dbReference>
<dbReference type="InterPro" id="IPR036020">
    <property type="entry name" value="WW_dom_sf"/>
</dbReference>
<dbReference type="OrthoDB" id="6344460at2759"/>
<dbReference type="EMBL" id="GL378323">
    <property type="protein sequence ID" value="EFJ52923.1"/>
    <property type="molecule type" value="Genomic_DNA"/>
</dbReference>
<dbReference type="Pfam" id="PF00397">
    <property type="entry name" value="WW"/>
    <property type="match status" value="1"/>
</dbReference>
<feature type="region of interest" description="Disordered" evidence="2">
    <location>
        <begin position="569"/>
        <end position="639"/>
    </location>
</feature>
<gene>
    <name evidence="4" type="ORF">VOLCADRAFT_86404</name>
</gene>
<dbReference type="CDD" id="cd00201">
    <property type="entry name" value="WW"/>
    <property type="match status" value="1"/>
</dbReference>
<dbReference type="STRING" id="3068.D8TIP3"/>
<dbReference type="PROSITE" id="PS01159">
    <property type="entry name" value="WW_DOMAIN_1"/>
    <property type="match status" value="1"/>
</dbReference>
<feature type="region of interest" description="Disordered" evidence="2">
    <location>
        <begin position="467"/>
        <end position="488"/>
    </location>
</feature>
<feature type="region of interest" description="Disordered" evidence="2">
    <location>
        <begin position="518"/>
        <end position="549"/>
    </location>
</feature>
<name>D8TIP3_VOLCA</name>
<dbReference type="SMART" id="SM00456">
    <property type="entry name" value="WW"/>
    <property type="match status" value="1"/>
</dbReference>
<feature type="compositionally biased region" description="Low complexity" evidence="2">
    <location>
        <begin position="527"/>
        <end position="549"/>
    </location>
</feature>
<keyword evidence="5" id="KW-1185">Reference proteome</keyword>
<evidence type="ECO:0000256" key="1">
    <source>
        <dbReference type="SAM" id="Coils"/>
    </source>
</evidence>
<evidence type="ECO:0000313" key="5">
    <source>
        <dbReference type="Proteomes" id="UP000001058"/>
    </source>
</evidence>
<feature type="region of interest" description="Disordered" evidence="2">
    <location>
        <begin position="412"/>
        <end position="448"/>
    </location>
</feature>
<evidence type="ECO:0000259" key="3">
    <source>
        <dbReference type="PROSITE" id="PS50020"/>
    </source>
</evidence>
<proteinExistence type="predicted"/>
<dbReference type="AlphaFoldDB" id="D8TIP3"/>
<dbReference type="eggNOG" id="ENOG502QW6X">
    <property type="taxonomic scope" value="Eukaryota"/>
</dbReference>
<dbReference type="SUPFAM" id="SSF51045">
    <property type="entry name" value="WW domain"/>
    <property type="match status" value="1"/>
</dbReference>
<dbReference type="Gene3D" id="3.30.1470.10">
    <property type="entry name" value="Photosystem I PsaD, reaction center subunit II"/>
    <property type="match status" value="1"/>
</dbReference>
<feature type="compositionally biased region" description="Low complexity" evidence="2">
    <location>
        <begin position="609"/>
        <end position="625"/>
    </location>
</feature>
<feature type="compositionally biased region" description="Low complexity" evidence="2">
    <location>
        <begin position="844"/>
        <end position="856"/>
    </location>
</feature>
<dbReference type="Proteomes" id="UP000001058">
    <property type="component" value="Unassembled WGS sequence"/>
</dbReference>
<keyword evidence="1" id="KW-0175">Coiled coil</keyword>
<protein>
    <recommendedName>
        <fullName evidence="3">WW domain-containing protein</fullName>
    </recommendedName>
</protein>
<feature type="domain" description="WW" evidence="3">
    <location>
        <begin position="1093"/>
        <end position="1126"/>
    </location>
</feature>
<dbReference type="RefSeq" id="XP_002945928.1">
    <property type="nucleotide sequence ID" value="XM_002945882.1"/>
</dbReference>
<feature type="compositionally biased region" description="Basic and acidic residues" evidence="2">
    <location>
        <begin position="412"/>
        <end position="434"/>
    </location>
</feature>
<dbReference type="InterPro" id="IPR001202">
    <property type="entry name" value="WW_dom"/>
</dbReference>
<dbReference type="InParanoid" id="D8TIP3"/>
<dbReference type="PANTHER" id="PTHR21715:SF0">
    <property type="entry name" value="RH04127P"/>
    <property type="match status" value="1"/>
</dbReference>
<feature type="coiled-coil region" evidence="1">
    <location>
        <begin position="654"/>
        <end position="681"/>
    </location>
</feature>
<reference evidence="4 5" key="1">
    <citation type="journal article" date="2010" name="Science">
        <title>Genomic analysis of organismal complexity in the multicellular green alga Volvox carteri.</title>
        <authorList>
            <person name="Prochnik S.E."/>
            <person name="Umen J."/>
            <person name="Nedelcu A.M."/>
            <person name="Hallmann A."/>
            <person name="Miller S.M."/>
            <person name="Nishii I."/>
            <person name="Ferris P."/>
            <person name="Kuo A."/>
            <person name="Mitros T."/>
            <person name="Fritz-Laylin L.K."/>
            <person name="Hellsten U."/>
            <person name="Chapman J."/>
            <person name="Simakov O."/>
            <person name="Rensing S.A."/>
            <person name="Terry A."/>
            <person name="Pangilinan J."/>
            <person name="Kapitonov V."/>
            <person name="Jurka J."/>
            <person name="Salamov A."/>
            <person name="Shapiro H."/>
            <person name="Schmutz J."/>
            <person name="Grimwood J."/>
            <person name="Lindquist E."/>
            <person name="Lucas S."/>
            <person name="Grigoriev I.V."/>
            <person name="Schmitt R."/>
            <person name="Kirk D."/>
            <person name="Rokhsar D.S."/>
        </authorList>
    </citation>
    <scope>NUCLEOTIDE SEQUENCE [LARGE SCALE GENOMIC DNA]</scope>
    <source>
        <strain evidence="5">f. Nagariensis / Eve</strain>
    </source>
</reference>
<evidence type="ECO:0000256" key="2">
    <source>
        <dbReference type="SAM" id="MobiDB-lite"/>
    </source>
</evidence>
<dbReference type="GeneID" id="9621980"/>
<evidence type="ECO:0000313" key="4">
    <source>
        <dbReference type="EMBL" id="EFJ52923.1"/>
    </source>
</evidence>
<feature type="region of interest" description="Disordered" evidence="2">
    <location>
        <begin position="829"/>
        <end position="856"/>
    </location>
</feature>
<organism evidence="5">
    <name type="scientific">Volvox carteri f. nagariensis</name>
    <dbReference type="NCBI Taxonomy" id="3068"/>
    <lineage>
        <taxon>Eukaryota</taxon>
        <taxon>Viridiplantae</taxon>
        <taxon>Chlorophyta</taxon>
        <taxon>core chlorophytes</taxon>
        <taxon>Chlorophyceae</taxon>
        <taxon>CS clade</taxon>
        <taxon>Chlamydomonadales</taxon>
        <taxon>Volvocaceae</taxon>
        <taxon>Volvox</taxon>
    </lineage>
</organism>
<sequence length="1157" mass="126007">MYATSDRQGDLKAKPVRRDIRRGAMNLKNGAMKIWYGLAEALGMETRNVSSAYLLPVLNSRGGGPGTLYGGASHTAVAGGGSYHETINLSPKAITALRTTKMLQSLGQKVIFSNDPYVNSAFESLITTRVSGVPQDLAPDLTELITRKPPGGKLRPRGSKAAALKRAKRLVGAGAVPVASEVPFADALRVCDLERDKGALPALLRAYVFNKARVVVPKLEEYCEAMGRLRPAPMLQAAALLMQAGYFFAAIKVVYSNYDALQATLTELESLISNHMDSGDWDTAAALWNWRDPDRELFLKQFKELKIIAYYLDVRKQLRALKEQGVVALARVEREMLLKVVQDFRMQLAEDYAAYQAQLAKEAEERARAKARLEAQARAAAEAAARRAEEAARVEARARAAMEAKARREAEMREKAREMERKREEVRRRAEQGKHRSRSSSSMRNLRPPEYALMAGAAAAMFEEGAAPQDDGPLVEPEPTELDLTDPGTMTEPGVEVSEVMAAPGAELSDPVVAAEAADRVPDLRVSSSSGGAGSRRASAGSSGGSRHSSIVARLSEDLEMAAAAAALLQPEPEPEPLPVRPPVRVHLRPGSQGQLRMQLSMDGRRSSSEPSASESQQQVAQESPLAGRPPVRVHLRPNSRGLRMQLSVDDSEAEELRRGIEDLRRSMSQERRRTHEAAEQMKQMAKKGGSRPSTATPAIRLNINLLAGTTDEKLALRGFHLWSAVRRARIQGHVGGWDSVMCSPAPPAMMEKALEAERAEFQRRLEEERAALAAVLAAEKSKLEEHLNTQKKLFDEERQRLLRDLYEQQGRDLDQQLLASNQSIEQLRQQRDRLRSAGGNAGGSRNSSARNAAAAEEAARLEGAVKMLEKKLDDELSHVRQLEDEKSRVEKERQALEAAQKMLEAQKSQAELEKAKAEQEKGALQEQIAKTMRMFQEQLAQTVKMAAMLQAQRILGAATGGTAPPLAGLGGTLMAQSSNGTIGLNTTGMSGLPGLMSQMPSGLGSSQGPLMGTGTSTPATAGLSGTLSASPTMGAAAAAATASMLPQPLAALPSDVDDPPTQDEIIAYGKYLGMDVLEDADLLYIAEWALTAPLPEGWTVHLDGEGNEFFYNAATNASTYEHPMDEHYRAYYRKMKEQKQLAKMSDAQQQQQQQAQ</sequence>
<dbReference type="KEGG" id="vcn:VOLCADRAFT_86404"/>